<evidence type="ECO:0000313" key="7">
    <source>
        <dbReference type="EMBL" id="RZS85089.1"/>
    </source>
</evidence>
<keyword evidence="2 4" id="KW-0862">Zinc</keyword>
<dbReference type="GO" id="GO:0008270">
    <property type="term" value="F:zinc ion binding"/>
    <property type="evidence" value="ECO:0007669"/>
    <property type="project" value="InterPro"/>
</dbReference>
<dbReference type="RefSeq" id="WP_207221914.1">
    <property type="nucleotide sequence ID" value="NZ_SGXC01000001.1"/>
</dbReference>
<name>A0A4Q7NJF3_9BURK</name>
<dbReference type="Gene3D" id="3.40.50.720">
    <property type="entry name" value="NAD(P)-binding Rossmann-like Domain"/>
    <property type="match status" value="1"/>
</dbReference>
<reference evidence="7 8" key="1">
    <citation type="submission" date="2019-02" db="EMBL/GenBank/DDBJ databases">
        <title>Genomic Encyclopedia of Type Strains, Phase IV (KMG-IV): sequencing the most valuable type-strain genomes for metagenomic binning, comparative biology and taxonomic classification.</title>
        <authorList>
            <person name="Goeker M."/>
        </authorList>
    </citation>
    <scope>NUCLEOTIDE SEQUENCE [LARGE SCALE GENOMIC DNA]</scope>
    <source>
        <strain evidence="7 8">K24</strain>
    </source>
</reference>
<dbReference type="InterPro" id="IPR011032">
    <property type="entry name" value="GroES-like_sf"/>
</dbReference>
<dbReference type="SUPFAM" id="SSF50129">
    <property type="entry name" value="GroES-like"/>
    <property type="match status" value="1"/>
</dbReference>
<dbReference type="InterPro" id="IPR050129">
    <property type="entry name" value="Zn_alcohol_dh"/>
</dbReference>
<dbReference type="InterPro" id="IPR013154">
    <property type="entry name" value="ADH-like_N"/>
</dbReference>
<dbReference type="InterPro" id="IPR002328">
    <property type="entry name" value="ADH_Zn_CS"/>
</dbReference>
<dbReference type="InterPro" id="IPR036291">
    <property type="entry name" value="NAD(P)-bd_dom_sf"/>
</dbReference>
<organism evidence="7 8">
    <name type="scientific">Pigmentiphaga kullae</name>
    <dbReference type="NCBI Taxonomy" id="151784"/>
    <lineage>
        <taxon>Bacteria</taxon>
        <taxon>Pseudomonadati</taxon>
        <taxon>Pseudomonadota</taxon>
        <taxon>Betaproteobacteria</taxon>
        <taxon>Burkholderiales</taxon>
        <taxon>Alcaligenaceae</taxon>
        <taxon>Pigmentiphaga</taxon>
    </lineage>
</organism>
<dbReference type="InterPro" id="IPR013149">
    <property type="entry name" value="ADH-like_C"/>
</dbReference>
<feature type="domain" description="Alcohol dehydrogenase-like N-terminal" evidence="6">
    <location>
        <begin position="35"/>
        <end position="156"/>
    </location>
</feature>
<comment type="similarity">
    <text evidence="4">Belongs to the zinc-containing alcohol dehydrogenase family.</text>
</comment>
<dbReference type="PANTHER" id="PTHR43401">
    <property type="entry name" value="L-THREONINE 3-DEHYDROGENASE"/>
    <property type="match status" value="1"/>
</dbReference>
<keyword evidence="3" id="KW-0560">Oxidoreductase</keyword>
<dbReference type="SUPFAM" id="SSF51735">
    <property type="entry name" value="NAD(P)-binding Rossmann-fold domains"/>
    <property type="match status" value="1"/>
</dbReference>
<evidence type="ECO:0000259" key="6">
    <source>
        <dbReference type="Pfam" id="PF08240"/>
    </source>
</evidence>
<dbReference type="GO" id="GO:0016491">
    <property type="term" value="F:oxidoreductase activity"/>
    <property type="evidence" value="ECO:0007669"/>
    <property type="project" value="UniProtKB-KW"/>
</dbReference>
<protein>
    <submittedName>
        <fullName evidence="7">Alcohol dehydrogenase/L-iditol 2-dehydrogenase</fullName>
    </submittedName>
</protein>
<dbReference type="Proteomes" id="UP000292445">
    <property type="component" value="Unassembled WGS sequence"/>
</dbReference>
<dbReference type="PANTHER" id="PTHR43401:SF2">
    <property type="entry name" value="L-THREONINE 3-DEHYDROGENASE"/>
    <property type="match status" value="1"/>
</dbReference>
<dbReference type="EMBL" id="SGXC01000001">
    <property type="protein sequence ID" value="RZS85089.1"/>
    <property type="molecule type" value="Genomic_DNA"/>
</dbReference>
<dbReference type="Pfam" id="PF00107">
    <property type="entry name" value="ADH_zinc_N"/>
    <property type="match status" value="1"/>
</dbReference>
<comment type="caution">
    <text evidence="7">The sequence shown here is derived from an EMBL/GenBank/DDBJ whole genome shotgun (WGS) entry which is preliminary data.</text>
</comment>
<sequence>MTYEDSNMSDMLAARAHQGATELRLERVPVPEPGARDVLIKVASAGIAPGMMKLLERGRFKHLPSTPGHEIAGVVVAAGREADASLVGRRVRVHPMLSCGDCVYCRTDRQQLCAETAMIGHAAFGTGKLELYARYHDGGLAEYARAPDWLVDPLPDNVNFDVGAKVHDLANAVRALKCAAIPEPGRLVITAATGTMGTASILLARFYGARSLVLVARSRARLETLRPLAGDLPVELVALDELAPGWADNQGLTRRLRELLPGGADAVLDYFPGGPGTMQALRALALGGTLVHMGGNATPLALTVAEAMQMCWKIVGTRACTRSDTDAVLELLASGRLNADALITHHFPLAEVNRALQVMLDRSEPIWMAVVHPGQG</sequence>
<comment type="cofactor">
    <cofactor evidence="4">
        <name>Zn(2+)</name>
        <dbReference type="ChEBI" id="CHEBI:29105"/>
    </cofactor>
</comment>
<evidence type="ECO:0000256" key="2">
    <source>
        <dbReference type="ARBA" id="ARBA00022833"/>
    </source>
</evidence>
<keyword evidence="1 4" id="KW-0479">Metal-binding</keyword>
<dbReference type="Pfam" id="PF08240">
    <property type="entry name" value="ADH_N"/>
    <property type="match status" value="1"/>
</dbReference>
<accession>A0A4Q7NJF3</accession>
<evidence type="ECO:0000256" key="3">
    <source>
        <dbReference type="ARBA" id="ARBA00023002"/>
    </source>
</evidence>
<dbReference type="Gene3D" id="3.90.180.10">
    <property type="entry name" value="Medium-chain alcohol dehydrogenases, catalytic domain"/>
    <property type="match status" value="1"/>
</dbReference>
<evidence type="ECO:0000259" key="5">
    <source>
        <dbReference type="Pfam" id="PF00107"/>
    </source>
</evidence>
<keyword evidence="8" id="KW-1185">Reference proteome</keyword>
<evidence type="ECO:0000313" key="8">
    <source>
        <dbReference type="Proteomes" id="UP000292445"/>
    </source>
</evidence>
<dbReference type="PROSITE" id="PS00059">
    <property type="entry name" value="ADH_ZINC"/>
    <property type="match status" value="1"/>
</dbReference>
<dbReference type="AlphaFoldDB" id="A0A4Q7NJF3"/>
<evidence type="ECO:0000256" key="4">
    <source>
        <dbReference type="RuleBase" id="RU361277"/>
    </source>
</evidence>
<gene>
    <name evidence="7" type="ORF">EV675_1111</name>
</gene>
<evidence type="ECO:0000256" key="1">
    <source>
        <dbReference type="ARBA" id="ARBA00022723"/>
    </source>
</evidence>
<feature type="domain" description="Alcohol dehydrogenase-like C-terminal" evidence="5">
    <location>
        <begin position="196"/>
        <end position="333"/>
    </location>
</feature>
<proteinExistence type="inferred from homology"/>